<dbReference type="GO" id="GO:0007165">
    <property type="term" value="P:signal transduction"/>
    <property type="evidence" value="ECO:0007669"/>
    <property type="project" value="InterPro"/>
</dbReference>
<dbReference type="SUPFAM" id="SSF103657">
    <property type="entry name" value="BAR/IMD domain-like"/>
    <property type="match status" value="1"/>
</dbReference>
<feature type="compositionally biased region" description="Pro residues" evidence="9">
    <location>
        <begin position="194"/>
        <end position="205"/>
    </location>
</feature>
<evidence type="ECO:0000256" key="3">
    <source>
        <dbReference type="ARBA" id="ARBA00012703"/>
    </source>
</evidence>
<dbReference type="Pfam" id="PF00620">
    <property type="entry name" value="RhoGAP"/>
    <property type="match status" value="1"/>
</dbReference>
<dbReference type="CDD" id="cd04301">
    <property type="entry name" value="NAT_SF"/>
    <property type="match status" value="1"/>
</dbReference>
<comment type="similarity">
    <text evidence="2">Belongs to the acetyltransferase family. GNA1 subfamily.</text>
</comment>
<protein>
    <recommendedName>
        <fullName evidence="3">glucosamine-phosphate N-acetyltransferase</fullName>
        <ecNumber evidence="3">2.3.1.4</ecNumber>
    </recommendedName>
    <alternativeName>
        <fullName evidence="6">Phosphoglucosamine acetylase</fullName>
    </alternativeName>
    <alternativeName>
        <fullName evidence="7">Phosphoglucosamine transacetylase</fullName>
    </alternativeName>
</protein>
<feature type="region of interest" description="Disordered" evidence="9">
    <location>
        <begin position="189"/>
        <end position="273"/>
    </location>
</feature>
<feature type="compositionally biased region" description="Low complexity" evidence="9">
    <location>
        <begin position="7"/>
        <end position="19"/>
    </location>
</feature>
<dbReference type="InterPro" id="IPR008936">
    <property type="entry name" value="Rho_GTPase_activation_prot"/>
</dbReference>
<proteinExistence type="inferred from homology"/>
<dbReference type="Gene3D" id="1.10.555.10">
    <property type="entry name" value="Rho GTPase activation protein"/>
    <property type="match status" value="1"/>
</dbReference>
<evidence type="ECO:0000256" key="6">
    <source>
        <dbReference type="ARBA" id="ARBA00030011"/>
    </source>
</evidence>
<evidence type="ECO:0000256" key="4">
    <source>
        <dbReference type="ARBA" id="ARBA00022679"/>
    </source>
</evidence>
<dbReference type="SUPFAM" id="SSF55729">
    <property type="entry name" value="Acyl-CoA N-acyltransferases (Nat)"/>
    <property type="match status" value="1"/>
</dbReference>
<feature type="domain" description="N-acetyltransferase" evidence="11">
    <location>
        <begin position="775"/>
        <end position="933"/>
    </location>
</feature>
<comment type="caution">
    <text evidence="12">The sequence shown here is derived from an EMBL/GenBank/DDBJ whole genome shotgun (WGS) entry which is preliminary data.</text>
</comment>
<dbReference type="SUPFAM" id="SSF48350">
    <property type="entry name" value="GTPase activation domain, GAP"/>
    <property type="match status" value="1"/>
</dbReference>
<dbReference type="PANTHER" id="PTHR13355:SF11">
    <property type="entry name" value="GLUCOSAMINE 6-PHOSPHATE N-ACETYLTRANSFERASE"/>
    <property type="match status" value="1"/>
</dbReference>
<dbReference type="Gene3D" id="1.20.1270.60">
    <property type="entry name" value="Arfaptin homology (AH) domain/BAR domain"/>
    <property type="match status" value="2"/>
</dbReference>
<comment type="pathway">
    <text evidence="1">Nucleotide-sugar biosynthesis; UDP-N-acetyl-alpha-D-glucosamine biosynthesis; N-acetyl-alpha-D-glucosamine 1-phosphate from alpha-D-glucosamine 6-phosphate (route I): step 1/2.</text>
</comment>
<keyword evidence="4" id="KW-0808">Transferase</keyword>
<dbReference type="Pfam" id="PF00583">
    <property type="entry name" value="Acetyltransf_1"/>
    <property type="match status" value="1"/>
</dbReference>
<dbReference type="Gene3D" id="3.40.630.30">
    <property type="match status" value="1"/>
</dbReference>
<accession>A0A4Q1BFU4</accession>
<dbReference type="EMBL" id="SDIL01000129">
    <property type="protein sequence ID" value="RXK35591.1"/>
    <property type="molecule type" value="Genomic_DNA"/>
</dbReference>
<dbReference type="OrthoDB" id="79452at2759"/>
<keyword evidence="5" id="KW-0012">Acyltransferase</keyword>
<dbReference type="SMART" id="SM00324">
    <property type="entry name" value="RhoGAP"/>
    <property type="match status" value="1"/>
</dbReference>
<dbReference type="InterPro" id="IPR016181">
    <property type="entry name" value="Acyl_CoA_acyltransferase"/>
</dbReference>
<comment type="catalytic activity">
    <reaction evidence="8">
        <text>D-glucosamine 6-phosphate + acetyl-CoA = N-acetyl-D-glucosamine 6-phosphate + CoA + H(+)</text>
        <dbReference type="Rhea" id="RHEA:10292"/>
        <dbReference type="ChEBI" id="CHEBI:15378"/>
        <dbReference type="ChEBI" id="CHEBI:57287"/>
        <dbReference type="ChEBI" id="CHEBI:57288"/>
        <dbReference type="ChEBI" id="CHEBI:57513"/>
        <dbReference type="ChEBI" id="CHEBI:58725"/>
        <dbReference type="EC" id="2.3.1.4"/>
    </reaction>
</comment>
<reference evidence="12 13" key="1">
    <citation type="submission" date="2016-06" db="EMBL/GenBank/DDBJ databases">
        <title>Evolution of pathogenesis and genome organization in the Tremellales.</title>
        <authorList>
            <person name="Cuomo C."/>
            <person name="Litvintseva A."/>
            <person name="Heitman J."/>
            <person name="Chen Y."/>
            <person name="Sun S."/>
            <person name="Springer D."/>
            <person name="Dromer F."/>
            <person name="Young S."/>
            <person name="Zeng Q."/>
            <person name="Chapman S."/>
            <person name="Gujja S."/>
            <person name="Saif S."/>
            <person name="Birren B."/>
        </authorList>
    </citation>
    <scope>NUCLEOTIDE SEQUENCE [LARGE SCALE GENOMIC DNA]</scope>
    <source>
        <strain evidence="12 13">ATCC 28783</strain>
    </source>
</reference>
<evidence type="ECO:0000256" key="9">
    <source>
        <dbReference type="SAM" id="MobiDB-lite"/>
    </source>
</evidence>
<evidence type="ECO:0000259" key="11">
    <source>
        <dbReference type="PROSITE" id="PS51186"/>
    </source>
</evidence>
<dbReference type="STRING" id="5217.A0A4Q1BFU4"/>
<dbReference type="InterPro" id="IPR039143">
    <property type="entry name" value="GNPNAT1-like"/>
</dbReference>
<dbReference type="PROSITE" id="PS50238">
    <property type="entry name" value="RHOGAP"/>
    <property type="match status" value="1"/>
</dbReference>
<feature type="region of interest" description="Disordered" evidence="9">
    <location>
        <begin position="1"/>
        <end position="25"/>
    </location>
</feature>
<name>A0A4Q1BFU4_TREME</name>
<dbReference type="GO" id="GO:0004343">
    <property type="term" value="F:glucosamine 6-phosphate N-acetyltransferase activity"/>
    <property type="evidence" value="ECO:0007669"/>
    <property type="project" value="UniProtKB-EC"/>
</dbReference>
<organism evidence="12 13">
    <name type="scientific">Tremella mesenterica</name>
    <name type="common">Jelly fungus</name>
    <dbReference type="NCBI Taxonomy" id="5217"/>
    <lineage>
        <taxon>Eukaryota</taxon>
        <taxon>Fungi</taxon>
        <taxon>Dikarya</taxon>
        <taxon>Basidiomycota</taxon>
        <taxon>Agaricomycotina</taxon>
        <taxon>Tremellomycetes</taxon>
        <taxon>Tremellales</taxon>
        <taxon>Tremellaceae</taxon>
        <taxon>Tremella</taxon>
    </lineage>
</organism>
<dbReference type="InterPro" id="IPR000198">
    <property type="entry name" value="RhoGAP_dom"/>
</dbReference>
<evidence type="ECO:0000256" key="5">
    <source>
        <dbReference type="ARBA" id="ARBA00023315"/>
    </source>
</evidence>
<feature type="compositionally biased region" description="Polar residues" evidence="9">
    <location>
        <begin position="973"/>
        <end position="990"/>
    </location>
</feature>
<sequence length="1056" mass="115798">MAYAYPSLEGTGSSTSLGREVGRRSSEGGDVLREFKNKIQEDENYISFFADRIRVEEQYIESLTRLYDRTVAVDSLQDDTPRKGTRRTARKAWTEVRDYTLREIQSREAMTVALKEDVVKALVRLKAKQTRIRLNLKDTMRAATDMYEEHARNHLPKLKRSYFQKCQALEDHKRQEHAIAMQAKLLATNSPPANATPPTPQPEPPYSAFYHGSQAGFSPPVTNPPLPPMSNPALESPSHEKPNVTFSPTTKEKSGGRLRAGSASGGDGKTKDVLNDLATQSKKGFNAIIQRLGGDKDKDREEAGFVMVGDEGLQRRGTGRDGSGKLSGAMRGAKLKRDAEEADKSYRLGIFHLESLRIRRDKLQASAVTSLETFNDEMNVKLKFAMESYVDTMHGTAATNAQSTEVAREAVRQINLDLDMTLFRTRLRTVSTLHTAPVMYENYYVGPCKSLIFGVSLTDYDFGRGEGSDRGRPPAIVEKCIAAIDEKGEQILIYTVNCSCSGLGVEGIYRVSGRHPAIQKMIQEIEMDEEKFQIAPENEDVHTIAGVLKQYLRDLPDPVFPLPQAERVKYSIERDILISTNFAALRAKLRRLTPIHQTTFQAIIEHLSRIQSQAAVNRMDSKNLAVVFNSVLFGHDQLLNEGDVLAMAQAKDTVLEDLITFSDMLFGGDPVLPSGPQTTSDQGTRLALEDDGRPGSARTKVQIISSQSSPERRRTELAPVISPERIAGLPMASEIPVAAENSILGSVFTPDEELDLLFDPGLIPQSMRDGLSAEYHIRPLASTDLMRSHFHLLATLTTSPPIAPSVYAALFNHMKSCPSTYYILVFVERSTDQLVASGTLLTERKHVRGGGVAGHIEDIVVSPSTQGQGLGIKMVNGLKDLAAGLGCYKVILDCVEAKTPFYEKCGFFRKGIQMAHYSAESHSSSTAPTVPPPGHRHTFNTMASTKTPGLPPRPPQATGLTMDRSKSQDSDEPTSPTASSASGVTYSYPVTTPHLPSALRNETRVQTMTTVEGETDRVDARSGVGGSPTKEEGEGTGKELPPGTVSAMLSAEPETI</sequence>
<feature type="region of interest" description="Disordered" evidence="9">
    <location>
        <begin position="670"/>
        <end position="698"/>
    </location>
</feature>
<dbReference type="Proteomes" id="UP000289152">
    <property type="component" value="Unassembled WGS sequence"/>
</dbReference>
<feature type="compositionally biased region" description="Pro residues" evidence="9">
    <location>
        <begin position="221"/>
        <end position="230"/>
    </location>
</feature>
<dbReference type="EC" id="2.3.1.4" evidence="3"/>
<evidence type="ECO:0000313" key="13">
    <source>
        <dbReference type="Proteomes" id="UP000289152"/>
    </source>
</evidence>
<dbReference type="UniPathway" id="UPA00113">
    <property type="reaction ID" value="UER00529"/>
</dbReference>
<dbReference type="InterPro" id="IPR027267">
    <property type="entry name" value="AH/BAR_dom_sf"/>
</dbReference>
<dbReference type="GO" id="GO:0006048">
    <property type="term" value="P:UDP-N-acetylglucosamine biosynthetic process"/>
    <property type="evidence" value="ECO:0007669"/>
    <property type="project" value="UniProtKB-UniPathway"/>
</dbReference>
<keyword evidence="13" id="KW-1185">Reference proteome</keyword>
<dbReference type="InterPro" id="IPR000182">
    <property type="entry name" value="GNAT_dom"/>
</dbReference>
<dbReference type="PANTHER" id="PTHR13355">
    <property type="entry name" value="GLUCOSAMINE 6-PHOSPHATE N-ACETYLTRANSFERASE"/>
    <property type="match status" value="1"/>
</dbReference>
<evidence type="ECO:0000256" key="1">
    <source>
        <dbReference type="ARBA" id="ARBA00004832"/>
    </source>
</evidence>
<dbReference type="AlphaFoldDB" id="A0A4Q1BFU4"/>
<evidence type="ECO:0000259" key="10">
    <source>
        <dbReference type="PROSITE" id="PS50238"/>
    </source>
</evidence>
<dbReference type="FunFam" id="3.40.630.30:FF:000105">
    <property type="entry name" value="Glucosamine 6-phosphate N-acetyltransferase"/>
    <property type="match status" value="1"/>
</dbReference>
<feature type="domain" description="Rho-GAP" evidence="10">
    <location>
        <begin position="455"/>
        <end position="666"/>
    </location>
</feature>
<evidence type="ECO:0000256" key="2">
    <source>
        <dbReference type="ARBA" id="ARBA00006048"/>
    </source>
</evidence>
<evidence type="ECO:0000313" key="12">
    <source>
        <dbReference type="EMBL" id="RXK35591.1"/>
    </source>
</evidence>
<gene>
    <name evidence="12" type="ORF">M231_07121</name>
</gene>
<evidence type="ECO:0000256" key="7">
    <source>
        <dbReference type="ARBA" id="ARBA00030832"/>
    </source>
</evidence>
<dbReference type="InParanoid" id="A0A4Q1BFU4"/>
<dbReference type="VEuPathDB" id="FungiDB:TREMEDRAFT_34219"/>
<evidence type="ECO:0000256" key="8">
    <source>
        <dbReference type="ARBA" id="ARBA00048964"/>
    </source>
</evidence>
<dbReference type="PROSITE" id="PS51186">
    <property type="entry name" value="GNAT"/>
    <property type="match status" value="1"/>
</dbReference>
<feature type="region of interest" description="Disordered" evidence="9">
    <location>
        <begin position="922"/>
        <end position="1056"/>
    </location>
</feature>